<feature type="transmembrane region" description="Helical" evidence="1">
    <location>
        <begin position="20"/>
        <end position="41"/>
    </location>
</feature>
<keyword evidence="1" id="KW-0812">Transmembrane</keyword>
<keyword evidence="1" id="KW-0472">Membrane</keyword>
<dbReference type="AlphaFoldDB" id="A0A0E9V8L8"/>
<organism evidence="2">
    <name type="scientific">Anguilla anguilla</name>
    <name type="common">European freshwater eel</name>
    <name type="synonym">Muraena anguilla</name>
    <dbReference type="NCBI Taxonomy" id="7936"/>
    <lineage>
        <taxon>Eukaryota</taxon>
        <taxon>Metazoa</taxon>
        <taxon>Chordata</taxon>
        <taxon>Craniata</taxon>
        <taxon>Vertebrata</taxon>
        <taxon>Euteleostomi</taxon>
        <taxon>Actinopterygii</taxon>
        <taxon>Neopterygii</taxon>
        <taxon>Teleostei</taxon>
        <taxon>Anguilliformes</taxon>
        <taxon>Anguillidae</taxon>
        <taxon>Anguilla</taxon>
    </lineage>
</organism>
<keyword evidence="1" id="KW-1133">Transmembrane helix</keyword>
<dbReference type="EMBL" id="GBXM01034200">
    <property type="protein sequence ID" value="JAH74377.1"/>
    <property type="molecule type" value="Transcribed_RNA"/>
</dbReference>
<reference evidence="2" key="1">
    <citation type="submission" date="2014-11" db="EMBL/GenBank/DDBJ databases">
        <authorList>
            <person name="Amaro Gonzalez C."/>
        </authorList>
    </citation>
    <scope>NUCLEOTIDE SEQUENCE</scope>
</reference>
<proteinExistence type="predicted"/>
<accession>A0A0E9V8L8</accession>
<name>A0A0E9V8L8_ANGAN</name>
<sequence>MPTVACLIRGVFHKRYGNRIIIFSSSVNSALLSVALLLLLLDKIVPINTSVRNTLGLVNENYSLPAFCSHHDVHSAEEGRMGGCGECRITDEPLEDTSKTLIRGTVTT</sequence>
<evidence type="ECO:0000256" key="1">
    <source>
        <dbReference type="SAM" id="Phobius"/>
    </source>
</evidence>
<evidence type="ECO:0000313" key="2">
    <source>
        <dbReference type="EMBL" id="JAH74377.1"/>
    </source>
</evidence>
<reference evidence="2" key="2">
    <citation type="journal article" date="2015" name="Fish Shellfish Immunol.">
        <title>Early steps in the European eel (Anguilla anguilla)-Vibrio vulnificus interaction in the gills: Role of the RtxA13 toxin.</title>
        <authorList>
            <person name="Callol A."/>
            <person name="Pajuelo D."/>
            <person name="Ebbesson L."/>
            <person name="Teles M."/>
            <person name="MacKenzie S."/>
            <person name="Amaro C."/>
        </authorList>
    </citation>
    <scope>NUCLEOTIDE SEQUENCE</scope>
</reference>
<protein>
    <submittedName>
        <fullName evidence="2">Uncharacterized protein</fullName>
    </submittedName>
</protein>